<dbReference type="PANTHER" id="PTHR30108">
    <property type="entry name" value="3-OCTAPRENYL-4-HYDROXYBENZOATE CARBOXY-LYASE-RELATED"/>
    <property type="match status" value="1"/>
</dbReference>
<dbReference type="InterPro" id="IPR049383">
    <property type="entry name" value="UbiD-like_N"/>
</dbReference>
<keyword evidence="5" id="KW-1185">Reference proteome</keyword>
<protein>
    <submittedName>
        <fullName evidence="4">3-octaprenyl-4hydroxybenzoate decarboxylase</fullName>
    </submittedName>
</protein>
<dbReference type="EMBL" id="FUWR01000021">
    <property type="protein sequence ID" value="SKA16118.1"/>
    <property type="molecule type" value="Genomic_DNA"/>
</dbReference>
<feature type="domain" description="3-octaprenyl-4-hydroxybenzoate carboxy-lyase-like C-terminal" evidence="3">
    <location>
        <begin position="326"/>
        <end position="426"/>
    </location>
</feature>
<evidence type="ECO:0000313" key="5">
    <source>
        <dbReference type="Proteomes" id="UP000190102"/>
    </source>
</evidence>
<feature type="domain" description="3-octaprenyl-4-hydroxybenzoate carboxy-lyase-like N-terminal" evidence="2">
    <location>
        <begin position="9"/>
        <end position="83"/>
    </location>
</feature>
<dbReference type="InterPro" id="IPR049381">
    <property type="entry name" value="UbiD-like_C"/>
</dbReference>
<proteinExistence type="predicted"/>
<organism evidence="4 5">
    <name type="scientific">Trichlorobacter thiogenes</name>
    <dbReference type="NCBI Taxonomy" id="115783"/>
    <lineage>
        <taxon>Bacteria</taxon>
        <taxon>Pseudomonadati</taxon>
        <taxon>Thermodesulfobacteriota</taxon>
        <taxon>Desulfuromonadia</taxon>
        <taxon>Geobacterales</taxon>
        <taxon>Geobacteraceae</taxon>
        <taxon>Trichlorobacter</taxon>
    </lineage>
</organism>
<dbReference type="PANTHER" id="PTHR30108:SF17">
    <property type="entry name" value="FERULIC ACID DECARBOXYLASE 1"/>
    <property type="match status" value="1"/>
</dbReference>
<reference evidence="5" key="1">
    <citation type="submission" date="2017-02" db="EMBL/GenBank/DDBJ databases">
        <authorList>
            <person name="Varghese N."/>
            <person name="Submissions S."/>
        </authorList>
    </citation>
    <scope>NUCLEOTIDE SEQUENCE [LARGE SCALE GENOMIC DNA]</scope>
    <source>
        <strain evidence="5">ATCC BAA-34</strain>
    </source>
</reference>
<dbReference type="GO" id="GO:0008694">
    <property type="term" value="F:4-hydroxy-3-polyprenylbenzoate decarboxylase activity"/>
    <property type="evidence" value="ECO:0007669"/>
    <property type="project" value="TreeGrafter"/>
</dbReference>
<evidence type="ECO:0000259" key="1">
    <source>
        <dbReference type="Pfam" id="PF01977"/>
    </source>
</evidence>
<dbReference type="InterPro" id="IPR048304">
    <property type="entry name" value="UbiD_Rift_dom"/>
</dbReference>
<gene>
    <name evidence="4" type="ORF">SAMN02745119_02910</name>
</gene>
<dbReference type="InterPro" id="IPR002830">
    <property type="entry name" value="UbiD"/>
</dbReference>
<dbReference type="SUPFAM" id="SSF143968">
    <property type="entry name" value="UbiD C-terminal domain-like"/>
    <property type="match status" value="1"/>
</dbReference>
<dbReference type="GO" id="GO:0005829">
    <property type="term" value="C:cytosol"/>
    <property type="evidence" value="ECO:0007669"/>
    <property type="project" value="TreeGrafter"/>
</dbReference>
<dbReference type="RefSeq" id="WP_078791129.1">
    <property type="nucleotide sequence ID" value="NZ_FUWR01000021.1"/>
</dbReference>
<dbReference type="OrthoDB" id="9809841at2"/>
<sequence>MLSSLHDFIERLEHQHDLHQVSAPVATRLEIAAITRRVSSYPKGGPALLFQQPDQYPFPVATNLFGSQGRMRLALGLDSLEDLTASFDTILQALPVQGLTDLGALLAGHPDLACCKPVAVADGPCREELVPGADLLQFPFLHNWPDDGSAAGTGRYLTLGQVITTAPDGRDLNCGIYRCQIHDPHTLAIRWRHGSGAAKHHQQFIQQGNRMPVAIVLGGPPSLTLASAWPLPQGLDELAFGGWLRGTSIPVVDCPHGPLQVPAEAELVIEGFAEPDLPLVEGPFGNHTGQYDPAGPAARVTITRITRRHNPIIPATVVGPPPQEDCWMMLGWERLLAALLPRLVPGVRDIRMPLPWVFRSSAVISLENPLPHMVRKTVQALWQLPWFRKAHLLIMVDSAIAPHDLLQVAWRTVNETDWLDDLIHDEAGGRLAVDATRRSVEALLPDPATSQLMTQRWKEYGLP</sequence>
<dbReference type="NCBIfam" id="TIGR00148">
    <property type="entry name" value="UbiD family decarboxylase"/>
    <property type="match status" value="1"/>
</dbReference>
<feature type="domain" description="3-octaprenyl-4-hydroxybenzoate carboxy-lyase-like Rift-related" evidence="1">
    <location>
        <begin position="120"/>
        <end position="321"/>
    </location>
</feature>
<dbReference type="Proteomes" id="UP000190102">
    <property type="component" value="Unassembled WGS sequence"/>
</dbReference>
<dbReference type="AlphaFoldDB" id="A0A1T4RK42"/>
<name>A0A1T4RK42_9BACT</name>
<dbReference type="Pfam" id="PF01977">
    <property type="entry name" value="UbiD"/>
    <property type="match status" value="1"/>
</dbReference>
<dbReference type="Gene3D" id="3.40.1670.10">
    <property type="entry name" value="UbiD C-terminal domain-like"/>
    <property type="match status" value="1"/>
</dbReference>
<accession>A0A1T4RK42</accession>
<evidence type="ECO:0000313" key="4">
    <source>
        <dbReference type="EMBL" id="SKA16118.1"/>
    </source>
</evidence>
<evidence type="ECO:0000259" key="3">
    <source>
        <dbReference type="Pfam" id="PF20696"/>
    </source>
</evidence>
<dbReference type="Pfam" id="PF20696">
    <property type="entry name" value="UbiD_C"/>
    <property type="match status" value="1"/>
</dbReference>
<dbReference type="Pfam" id="PF20695">
    <property type="entry name" value="UbiD_N"/>
    <property type="match status" value="1"/>
</dbReference>
<dbReference type="STRING" id="115783.SAMN02745119_02910"/>
<dbReference type="SUPFAM" id="SSF50475">
    <property type="entry name" value="FMN-binding split barrel"/>
    <property type="match status" value="1"/>
</dbReference>
<dbReference type="GO" id="GO:0006744">
    <property type="term" value="P:ubiquinone biosynthetic process"/>
    <property type="evidence" value="ECO:0007669"/>
    <property type="project" value="TreeGrafter"/>
</dbReference>
<evidence type="ECO:0000259" key="2">
    <source>
        <dbReference type="Pfam" id="PF20695"/>
    </source>
</evidence>